<feature type="transmembrane region" description="Helical" evidence="12">
    <location>
        <begin position="775"/>
        <end position="799"/>
    </location>
</feature>
<feature type="region of interest" description="Disordered" evidence="11">
    <location>
        <begin position="1"/>
        <end position="68"/>
    </location>
</feature>
<dbReference type="CDD" id="cd03249">
    <property type="entry name" value="ABC_MTABC3_MDL1_MDL2"/>
    <property type="match status" value="2"/>
</dbReference>
<dbReference type="GO" id="GO:0140359">
    <property type="term" value="F:ABC-type transporter activity"/>
    <property type="evidence" value="ECO:0007669"/>
    <property type="project" value="InterPro"/>
</dbReference>
<dbReference type="Pfam" id="PF00005">
    <property type="entry name" value="ABC_tran"/>
    <property type="match status" value="2"/>
</dbReference>
<dbReference type="InterPro" id="IPR027417">
    <property type="entry name" value="P-loop_NTPase"/>
</dbReference>
<feature type="transmembrane region" description="Helical" evidence="12">
    <location>
        <begin position="318"/>
        <end position="342"/>
    </location>
</feature>
<dbReference type="CDD" id="cd18578">
    <property type="entry name" value="ABC_6TM_Pgp_ABCB1_D2_like"/>
    <property type="match status" value="1"/>
</dbReference>
<evidence type="ECO:0000259" key="13">
    <source>
        <dbReference type="PROSITE" id="PS50893"/>
    </source>
</evidence>
<feature type="domain" description="ABC transporter" evidence="13">
    <location>
        <begin position="1088"/>
        <end position="1324"/>
    </location>
</feature>
<comment type="subcellular location">
    <subcellularLocation>
        <location evidence="1">Cell membrane</location>
        <topology evidence="1">Multi-pass membrane protein</topology>
    </subcellularLocation>
</comment>
<evidence type="ECO:0000256" key="5">
    <source>
        <dbReference type="ARBA" id="ARBA00022737"/>
    </source>
</evidence>
<dbReference type="FunFam" id="1.20.1560.10:FF:000009">
    <property type="entry name" value="ABC transporter B family member 1"/>
    <property type="match status" value="1"/>
</dbReference>
<keyword evidence="3" id="KW-0813">Transport</keyword>
<dbReference type="InterPro" id="IPR039421">
    <property type="entry name" value="Type_1_exporter"/>
</dbReference>
<dbReference type="InterPro" id="IPR003439">
    <property type="entry name" value="ABC_transporter-like_ATP-bd"/>
</dbReference>
<evidence type="ECO:0000256" key="11">
    <source>
        <dbReference type="SAM" id="MobiDB-lite"/>
    </source>
</evidence>
<evidence type="ECO:0000256" key="9">
    <source>
        <dbReference type="ARBA" id="ARBA00023054"/>
    </source>
</evidence>
<evidence type="ECO:0000256" key="12">
    <source>
        <dbReference type="SAM" id="Phobius"/>
    </source>
</evidence>
<dbReference type="Gene3D" id="1.20.1560.10">
    <property type="entry name" value="ABC transporter type 1, transmembrane domain"/>
    <property type="match status" value="1"/>
</dbReference>
<dbReference type="PROSITE" id="PS50893">
    <property type="entry name" value="ABC_TRANSPORTER_2"/>
    <property type="match status" value="2"/>
</dbReference>
<dbReference type="InterPro" id="IPR011527">
    <property type="entry name" value="ABC1_TM_dom"/>
</dbReference>
<dbReference type="eggNOG" id="KOG0055">
    <property type="taxonomic scope" value="Eukaryota"/>
</dbReference>
<dbReference type="FunFam" id="3.40.50.300:FF:000251">
    <property type="entry name" value="ABC transporter B family member 19"/>
    <property type="match status" value="2"/>
</dbReference>
<dbReference type="GO" id="GO:0005524">
    <property type="term" value="F:ATP binding"/>
    <property type="evidence" value="ECO:0007669"/>
    <property type="project" value="UniProtKB-KW"/>
</dbReference>
<dbReference type="OMA" id="VNGWIQM"/>
<dbReference type="STRING" id="5786.F0ZR92"/>
<evidence type="ECO:0000313" key="16">
    <source>
        <dbReference type="Proteomes" id="UP000001064"/>
    </source>
</evidence>
<feature type="compositionally biased region" description="Polar residues" evidence="11">
    <location>
        <begin position="672"/>
        <end position="687"/>
    </location>
</feature>
<keyword evidence="6" id="KW-0547">Nucleotide-binding</keyword>
<dbReference type="VEuPathDB" id="AmoebaDB:DICPUDRAFT_80697"/>
<dbReference type="CDD" id="cd18577">
    <property type="entry name" value="ABC_6TM_Pgp_ABCB1_D1_like"/>
    <property type="match status" value="1"/>
</dbReference>
<dbReference type="Pfam" id="PF00664">
    <property type="entry name" value="ABC_membrane"/>
    <property type="match status" value="2"/>
</dbReference>
<dbReference type="Gene3D" id="3.40.50.300">
    <property type="entry name" value="P-loop containing nucleotide triphosphate hydrolases"/>
    <property type="match status" value="2"/>
</dbReference>
<feature type="transmembrane region" description="Helical" evidence="12">
    <location>
        <begin position="362"/>
        <end position="380"/>
    </location>
</feature>
<reference evidence="16" key="1">
    <citation type="journal article" date="2011" name="Genome Biol.">
        <title>Comparative genomics of the social amoebae Dictyostelium discoideum and Dictyostelium purpureum.</title>
        <authorList>
            <consortium name="US DOE Joint Genome Institute (JGI-PGF)"/>
            <person name="Sucgang R."/>
            <person name="Kuo A."/>
            <person name="Tian X."/>
            <person name="Salerno W."/>
            <person name="Parikh A."/>
            <person name="Feasley C.L."/>
            <person name="Dalin E."/>
            <person name="Tu H."/>
            <person name="Huang E."/>
            <person name="Barry K."/>
            <person name="Lindquist E."/>
            <person name="Shapiro H."/>
            <person name="Bruce D."/>
            <person name="Schmutz J."/>
            <person name="Salamov A."/>
            <person name="Fey P."/>
            <person name="Gaudet P."/>
            <person name="Anjard C."/>
            <person name="Babu M.M."/>
            <person name="Basu S."/>
            <person name="Bushmanova Y."/>
            <person name="van der Wel H."/>
            <person name="Katoh-Kurasawa M."/>
            <person name="Dinh C."/>
            <person name="Coutinho P.M."/>
            <person name="Saito T."/>
            <person name="Elias M."/>
            <person name="Schaap P."/>
            <person name="Kay R.R."/>
            <person name="Henrissat B."/>
            <person name="Eichinger L."/>
            <person name="Rivero F."/>
            <person name="Putnam N.H."/>
            <person name="West C.M."/>
            <person name="Loomis W.F."/>
            <person name="Chisholm R.L."/>
            <person name="Shaulsky G."/>
            <person name="Strassmann J.E."/>
            <person name="Queller D.C."/>
            <person name="Kuspa A."/>
            <person name="Grigoriev I.V."/>
        </authorList>
    </citation>
    <scope>NUCLEOTIDE SEQUENCE [LARGE SCALE GENOMIC DNA]</scope>
    <source>
        <strain evidence="16">QSDP1</strain>
    </source>
</reference>
<feature type="transmembrane region" description="Helical" evidence="12">
    <location>
        <begin position="90"/>
        <end position="114"/>
    </location>
</feature>
<feature type="domain" description="ABC transporter" evidence="13">
    <location>
        <begin position="426"/>
        <end position="662"/>
    </location>
</feature>
<dbReference type="EMBL" id="GL871137">
    <property type="protein sequence ID" value="EGC33546.1"/>
    <property type="molecule type" value="Genomic_DNA"/>
</dbReference>
<dbReference type="RefSeq" id="XP_003289928.1">
    <property type="nucleotide sequence ID" value="XM_003289880.1"/>
</dbReference>
<organism evidence="15 16">
    <name type="scientific">Dictyostelium purpureum</name>
    <name type="common">Slime mold</name>
    <dbReference type="NCBI Taxonomy" id="5786"/>
    <lineage>
        <taxon>Eukaryota</taxon>
        <taxon>Amoebozoa</taxon>
        <taxon>Evosea</taxon>
        <taxon>Eumycetozoa</taxon>
        <taxon>Dictyostelia</taxon>
        <taxon>Dictyosteliales</taxon>
        <taxon>Dictyosteliaceae</taxon>
        <taxon>Dictyostelium</taxon>
    </lineage>
</organism>
<dbReference type="GO" id="GO:0005886">
    <property type="term" value="C:plasma membrane"/>
    <property type="evidence" value="ECO:0007669"/>
    <property type="project" value="UniProtKB-SubCell"/>
</dbReference>
<dbReference type="KEGG" id="dpp:DICPUDRAFT_80697"/>
<sequence>MDENINNISQEIDSRVYQPEIEKRDTTEIETTGLKPKDLESSSSFANTTSATTAEPIQEDRMKKKKKPDPPALPIIPYYKMFRFSSKFDYLLMFVGSFCAIANGATMPAISIAFGRLLNVFSPDNFKDPNYDLMDQVTKNALIFVYIGIGAFVCSYFEVAFWMLTGERQAIRCRKEYFKAILRQEIGWYDITKSSELSSRISSDTLLFQEAIGEKVGNFLHHGSTFIAGFVIGFIYGWQLTLVIAAVTPLISAAGAFLTKMMIGYTMEGLASYAKASAVAEEKIGSIRTVATFSGERYEANRYSELLKEALLVGKKKGLMGGIGMGLVFFVLFGIYSLSFWYGGKLIVDKHWNPVPGRNWNGGDVLTVIFSVITGAMALGQASPHLASFASGRGAAFKIYQVINRKSNIDPFSTEGLLHNDVQGNIEYRNVSFAYPSRPDVQVFNNFNLSIKQGQTVALVGDSGGGKSSAIALLERFYDPIGGEILLDGINIKDINVNCLRSNIGLVSQEPVLFATTIADNIRYGDENATMDQIIEACKVANAHDFISALPEKYETLVGEKGVQMSGGQKQRIAIARAMIKNPRILLLDEATSALDTENEYLVQQAIDKLMKGRTTIVIAHRLSTIINSDVIAVVKEGHIVEKGTHGELLSLGGAYTELFTRQQTEKKEVGNSENKSTNPVIESESTSSISPAVNNMEIVADTVNNPAQKKERSVPFSRVLKLSKPDWPFFVLGFIGSSINGACMPIFAIIFSEILKVFQETDQSELSRGARNMALWFLLLAVVAGFANFLSNYCFTYIGEKLTYNLRRLSFDSIIRQDIGWFDLPENATGKLTTNLATDTTMVQSITSQRLSLLIQNSVTVIVALIISFIAGWKLTLVVLACVPLLAFAGKVQVGFITGFTKKNKGAYGECGQVATEAIGGIRTVSSFTSENRVLTKFSNNLIKPLQISIKSSNISGISFGFSHATLFFIYCLTYWYGGKLISEGEWKAPRSTIETYCIPANNFNDFGDYDTCVKVYNTVQGYGSMMKIFFAVIMCAMGVGNSMSYAPDIAKASQSATSIFRIIDHESKIDPFSNKGQTPNQLVGNIEFRNVSFRYPSRPNKVVFNGLNLSVPQGKKFALVGDSGGGKSTVISLLERFYDPLEGSITLDGIDIKDINLNWLRSNLGLVNQEPFLFSGTILDNIKYGKKDATMEEVIEAAKTANAHGFISEFKDGYNTELGDKFTHLSGGQKQRVAIARAIICNPKILLLDEATSALDSVSEKAVQEALDNAMKGRTTIVIAHRLSTIIDSDKIAVIKEGKVAEIGDHNSLLAQSSIYSQLISRQI</sequence>
<keyword evidence="9" id="KW-0175">Coiled coil</keyword>
<protein>
    <recommendedName>
        <fullName evidence="17">ABC transporter B family protein</fullName>
    </recommendedName>
</protein>
<dbReference type="FunFam" id="1.20.1560.10:FF:000163">
    <property type="entry name" value="ABC transporter B family protein"/>
    <property type="match status" value="1"/>
</dbReference>
<dbReference type="PANTHER" id="PTHR43394">
    <property type="entry name" value="ATP-DEPENDENT PERMEASE MDL1, MITOCHONDRIAL"/>
    <property type="match status" value="1"/>
</dbReference>
<feature type="compositionally biased region" description="Low complexity" evidence="11">
    <location>
        <begin position="41"/>
        <end position="54"/>
    </location>
</feature>
<dbReference type="PANTHER" id="PTHR43394:SF27">
    <property type="entry name" value="ATP-DEPENDENT TRANSLOCASE ABCB1-LIKE"/>
    <property type="match status" value="1"/>
</dbReference>
<feature type="compositionally biased region" description="Polar residues" evidence="11">
    <location>
        <begin position="1"/>
        <end position="11"/>
    </location>
</feature>
<dbReference type="OrthoDB" id="6500128at2759"/>
<dbReference type="GO" id="GO:0016887">
    <property type="term" value="F:ATP hydrolysis activity"/>
    <property type="evidence" value="ECO:0007669"/>
    <property type="project" value="InterPro"/>
</dbReference>
<dbReference type="SUPFAM" id="SSF52540">
    <property type="entry name" value="P-loop containing nucleoside triphosphate hydrolases"/>
    <property type="match status" value="2"/>
</dbReference>
<evidence type="ECO:0000256" key="8">
    <source>
        <dbReference type="ARBA" id="ARBA00022989"/>
    </source>
</evidence>
<proteinExistence type="inferred from homology"/>
<feature type="transmembrane region" description="Helical" evidence="12">
    <location>
        <begin position="143"/>
        <end position="165"/>
    </location>
</feature>
<name>F0ZR92_DICPU</name>
<evidence type="ECO:0000313" key="15">
    <source>
        <dbReference type="EMBL" id="EGC33546.1"/>
    </source>
</evidence>
<keyword evidence="4 12" id="KW-0812">Transmembrane</keyword>
<dbReference type="GeneID" id="10504284"/>
<evidence type="ECO:0000256" key="10">
    <source>
        <dbReference type="ARBA" id="ARBA00023136"/>
    </source>
</evidence>
<feature type="transmembrane region" description="Helical" evidence="12">
    <location>
        <begin position="956"/>
        <end position="978"/>
    </location>
</feature>
<feature type="transmembrane region" description="Helical" evidence="12">
    <location>
        <begin position="728"/>
        <end position="755"/>
    </location>
</feature>
<dbReference type="FunFam" id="1.20.1560.10:FF:000018">
    <property type="entry name" value="ATP-binding cassette subfamily B member 11"/>
    <property type="match status" value="1"/>
</dbReference>
<dbReference type="InterPro" id="IPR036640">
    <property type="entry name" value="ABC1_TM_sf"/>
</dbReference>
<dbReference type="SUPFAM" id="SSF90123">
    <property type="entry name" value="ABC transporter transmembrane region"/>
    <property type="match status" value="2"/>
</dbReference>
<evidence type="ECO:0000256" key="3">
    <source>
        <dbReference type="ARBA" id="ARBA00022448"/>
    </source>
</evidence>
<keyword evidence="8 12" id="KW-1133">Transmembrane helix</keyword>
<comment type="similarity">
    <text evidence="2">Belongs to the ABC transporter superfamily. ABCB family. Multidrug resistance exporter (TC 3.A.1.201) subfamily.</text>
</comment>
<evidence type="ECO:0000256" key="1">
    <source>
        <dbReference type="ARBA" id="ARBA00004651"/>
    </source>
</evidence>
<feature type="transmembrane region" description="Helical" evidence="12">
    <location>
        <begin position="878"/>
        <end position="898"/>
    </location>
</feature>
<feature type="transmembrane region" description="Helical" evidence="12">
    <location>
        <begin position="242"/>
        <end position="259"/>
    </location>
</feature>
<dbReference type="InterPro" id="IPR003593">
    <property type="entry name" value="AAA+_ATPase"/>
</dbReference>
<evidence type="ECO:0000256" key="6">
    <source>
        <dbReference type="ARBA" id="ARBA00022741"/>
    </source>
</evidence>
<keyword evidence="7" id="KW-0067">ATP-binding</keyword>
<dbReference type="PROSITE" id="PS00211">
    <property type="entry name" value="ABC_TRANSPORTER_1"/>
    <property type="match status" value="2"/>
</dbReference>
<dbReference type="GO" id="GO:0055085">
    <property type="term" value="P:transmembrane transport"/>
    <property type="evidence" value="ECO:0000318"/>
    <property type="project" value="GO_Central"/>
</dbReference>
<dbReference type="GO" id="GO:0016020">
    <property type="term" value="C:membrane"/>
    <property type="evidence" value="ECO:0000318"/>
    <property type="project" value="GO_Central"/>
</dbReference>
<keyword evidence="5" id="KW-0677">Repeat</keyword>
<evidence type="ECO:0000256" key="4">
    <source>
        <dbReference type="ARBA" id="ARBA00022692"/>
    </source>
</evidence>
<dbReference type="InParanoid" id="F0ZR92"/>
<gene>
    <name evidence="15" type="primary">ABCB8</name>
    <name evidence="15" type="ORF">DICPUDRAFT_80697</name>
</gene>
<feature type="domain" description="ABC transmembrane type-1" evidence="14">
    <location>
        <begin position="94"/>
        <end position="391"/>
    </location>
</feature>
<accession>F0ZR92</accession>
<feature type="transmembrane region" description="Helical" evidence="12">
    <location>
        <begin position="219"/>
        <end position="236"/>
    </location>
</feature>
<dbReference type="GO" id="GO:0042626">
    <property type="term" value="F:ATPase-coupled transmembrane transporter activity"/>
    <property type="evidence" value="ECO:0000318"/>
    <property type="project" value="GO_Central"/>
</dbReference>
<keyword evidence="10 12" id="KW-0472">Membrane</keyword>
<dbReference type="SMART" id="SM00382">
    <property type="entry name" value="AAA"/>
    <property type="match status" value="2"/>
</dbReference>
<evidence type="ECO:0000259" key="14">
    <source>
        <dbReference type="PROSITE" id="PS50929"/>
    </source>
</evidence>
<feature type="transmembrane region" description="Helical" evidence="12">
    <location>
        <begin position="852"/>
        <end position="872"/>
    </location>
</feature>
<feature type="domain" description="ABC transmembrane type-1" evidence="14">
    <location>
        <begin position="732"/>
        <end position="1053"/>
    </location>
</feature>
<keyword evidence="16" id="KW-1185">Reference proteome</keyword>
<evidence type="ECO:0000256" key="2">
    <source>
        <dbReference type="ARBA" id="ARBA00007577"/>
    </source>
</evidence>
<dbReference type="PROSITE" id="PS50929">
    <property type="entry name" value="ABC_TM1F"/>
    <property type="match status" value="2"/>
</dbReference>
<evidence type="ECO:0000256" key="7">
    <source>
        <dbReference type="ARBA" id="ARBA00022840"/>
    </source>
</evidence>
<dbReference type="Proteomes" id="UP000001064">
    <property type="component" value="Unassembled WGS sequence"/>
</dbReference>
<evidence type="ECO:0008006" key="17">
    <source>
        <dbReference type="Google" id="ProtNLM"/>
    </source>
</evidence>
<feature type="region of interest" description="Disordered" evidence="11">
    <location>
        <begin position="665"/>
        <end position="687"/>
    </location>
</feature>
<dbReference type="InterPro" id="IPR017871">
    <property type="entry name" value="ABC_transporter-like_CS"/>
</dbReference>